<feature type="domain" description="N-(5'phosphoribosyl) anthranilate isomerase (PRAI)" evidence="10">
    <location>
        <begin position="6"/>
        <end position="212"/>
    </location>
</feature>
<keyword evidence="6 9" id="KW-0822">Tryptophan biosynthesis</keyword>
<evidence type="ECO:0000256" key="4">
    <source>
        <dbReference type="ARBA" id="ARBA00022272"/>
    </source>
</evidence>
<name>A0A4Q2ULZ5_9BACT</name>
<dbReference type="InterPro" id="IPR001240">
    <property type="entry name" value="PRAI_dom"/>
</dbReference>
<dbReference type="Gene3D" id="3.20.20.70">
    <property type="entry name" value="Aldolase class I"/>
    <property type="match status" value="1"/>
</dbReference>
<evidence type="ECO:0000256" key="3">
    <source>
        <dbReference type="ARBA" id="ARBA00012572"/>
    </source>
</evidence>
<evidence type="ECO:0000256" key="9">
    <source>
        <dbReference type="HAMAP-Rule" id="MF_00135"/>
    </source>
</evidence>
<comment type="similarity">
    <text evidence="9">Belongs to the TrpF family.</text>
</comment>
<dbReference type="GO" id="GO:0000162">
    <property type="term" value="P:L-tryptophan biosynthetic process"/>
    <property type="evidence" value="ECO:0007669"/>
    <property type="project" value="UniProtKB-UniRule"/>
</dbReference>
<reference evidence="11 12" key="1">
    <citation type="submission" date="2019-01" db="EMBL/GenBank/DDBJ databases">
        <title>Spirosoma flava sp. nov., a propanil-degrading bacterium isolated from herbicide-contaminated soil.</title>
        <authorList>
            <person name="Zhang L."/>
            <person name="Jiang J.-D."/>
        </authorList>
    </citation>
    <scope>NUCLEOTIDE SEQUENCE [LARGE SCALE GENOMIC DNA]</scope>
    <source>
        <strain evidence="11 12">TY50</strain>
    </source>
</reference>
<dbReference type="HAMAP" id="MF_00135">
    <property type="entry name" value="PRAI"/>
    <property type="match status" value="1"/>
</dbReference>
<gene>
    <name evidence="9" type="primary">trpF</name>
    <name evidence="11" type="ORF">EQG79_20550</name>
</gene>
<dbReference type="EC" id="5.3.1.24" evidence="3 9"/>
<sequence>MRTRLKICCISSIDEARLAIRLGADALGLVGRMPSGPGVVADELAAAVVRATPPPVATFMLTSERTVADILAHQQRVGANTIQLVDAVPAGTYAQLRDALPAVKLVQVIHVIDEQNIAEALAAVEAGADALLLDSGNPNLAVKELGGTGRQHNWLISRQIVAQSSVPVFLAGGLHAGNVRQAIEQVQPFGLDICSGVRTNGYLDERKLDAFLAALG</sequence>
<dbReference type="InterPro" id="IPR011060">
    <property type="entry name" value="RibuloseP-bd_barrel"/>
</dbReference>
<dbReference type="CDD" id="cd00405">
    <property type="entry name" value="PRAI"/>
    <property type="match status" value="1"/>
</dbReference>
<keyword evidence="8 9" id="KW-0413">Isomerase</keyword>
<dbReference type="EMBL" id="SBLB01000006">
    <property type="protein sequence ID" value="RYC67859.1"/>
    <property type="molecule type" value="Genomic_DNA"/>
</dbReference>
<evidence type="ECO:0000256" key="6">
    <source>
        <dbReference type="ARBA" id="ARBA00022822"/>
    </source>
</evidence>
<keyword evidence="5 9" id="KW-0028">Amino-acid biosynthesis</keyword>
<proteinExistence type="inferred from homology"/>
<comment type="caution">
    <text evidence="11">The sequence shown here is derived from an EMBL/GenBank/DDBJ whole genome shotgun (WGS) entry which is preliminary data.</text>
</comment>
<evidence type="ECO:0000313" key="11">
    <source>
        <dbReference type="EMBL" id="RYC67859.1"/>
    </source>
</evidence>
<evidence type="ECO:0000313" key="12">
    <source>
        <dbReference type="Proteomes" id="UP000290407"/>
    </source>
</evidence>
<dbReference type="Pfam" id="PF00697">
    <property type="entry name" value="PRAI"/>
    <property type="match status" value="1"/>
</dbReference>
<evidence type="ECO:0000259" key="10">
    <source>
        <dbReference type="Pfam" id="PF00697"/>
    </source>
</evidence>
<dbReference type="InterPro" id="IPR013785">
    <property type="entry name" value="Aldolase_TIM"/>
</dbReference>
<dbReference type="Proteomes" id="UP000290407">
    <property type="component" value="Unassembled WGS sequence"/>
</dbReference>
<keyword evidence="7 9" id="KW-0057">Aromatic amino acid biosynthesis</keyword>
<comment type="pathway">
    <text evidence="2 9">Amino-acid biosynthesis; L-tryptophan biosynthesis; L-tryptophan from chorismate: step 3/5.</text>
</comment>
<dbReference type="InterPro" id="IPR044643">
    <property type="entry name" value="TrpF_fam"/>
</dbReference>
<dbReference type="AlphaFoldDB" id="A0A4Q2ULZ5"/>
<organism evidence="11 12">
    <name type="scientific">Spirosoma sordidisoli</name>
    <dbReference type="NCBI Taxonomy" id="2502893"/>
    <lineage>
        <taxon>Bacteria</taxon>
        <taxon>Pseudomonadati</taxon>
        <taxon>Bacteroidota</taxon>
        <taxon>Cytophagia</taxon>
        <taxon>Cytophagales</taxon>
        <taxon>Cytophagaceae</taxon>
        <taxon>Spirosoma</taxon>
    </lineage>
</organism>
<evidence type="ECO:0000256" key="8">
    <source>
        <dbReference type="ARBA" id="ARBA00023235"/>
    </source>
</evidence>
<dbReference type="RefSeq" id="WP_077923801.1">
    <property type="nucleotide sequence ID" value="NZ_SBLB01000006.1"/>
</dbReference>
<dbReference type="PANTHER" id="PTHR42894:SF1">
    <property type="entry name" value="N-(5'-PHOSPHORIBOSYL)ANTHRANILATE ISOMERASE"/>
    <property type="match status" value="1"/>
</dbReference>
<comment type="catalytic activity">
    <reaction evidence="1 9">
        <text>N-(5-phospho-beta-D-ribosyl)anthranilate = 1-(2-carboxyphenylamino)-1-deoxy-D-ribulose 5-phosphate</text>
        <dbReference type="Rhea" id="RHEA:21540"/>
        <dbReference type="ChEBI" id="CHEBI:18277"/>
        <dbReference type="ChEBI" id="CHEBI:58613"/>
        <dbReference type="EC" id="5.3.1.24"/>
    </reaction>
</comment>
<dbReference type="SUPFAM" id="SSF51366">
    <property type="entry name" value="Ribulose-phoshate binding barrel"/>
    <property type="match status" value="1"/>
</dbReference>
<evidence type="ECO:0000256" key="1">
    <source>
        <dbReference type="ARBA" id="ARBA00001164"/>
    </source>
</evidence>
<dbReference type="GO" id="GO:0004640">
    <property type="term" value="F:phosphoribosylanthranilate isomerase activity"/>
    <property type="evidence" value="ECO:0007669"/>
    <property type="project" value="UniProtKB-UniRule"/>
</dbReference>
<evidence type="ECO:0000256" key="7">
    <source>
        <dbReference type="ARBA" id="ARBA00023141"/>
    </source>
</evidence>
<dbReference type="PANTHER" id="PTHR42894">
    <property type="entry name" value="N-(5'-PHOSPHORIBOSYL)ANTHRANILATE ISOMERASE"/>
    <property type="match status" value="1"/>
</dbReference>
<keyword evidence="12" id="KW-1185">Reference proteome</keyword>
<evidence type="ECO:0000256" key="5">
    <source>
        <dbReference type="ARBA" id="ARBA00022605"/>
    </source>
</evidence>
<dbReference type="UniPathway" id="UPA00035">
    <property type="reaction ID" value="UER00042"/>
</dbReference>
<protein>
    <recommendedName>
        <fullName evidence="4 9">N-(5'-phosphoribosyl)anthranilate isomerase</fullName>
        <shortName evidence="9">PRAI</shortName>
        <ecNumber evidence="3 9">5.3.1.24</ecNumber>
    </recommendedName>
</protein>
<accession>A0A4Q2ULZ5</accession>
<evidence type="ECO:0000256" key="2">
    <source>
        <dbReference type="ARBA" id="ARBA00004664"/>
    </source>
</evidence>